<dbReference type="GO" id="GO:0006355">
    <property type="term" value="P:regulation of DNA-templated transcription"/>
    <property type="evidence" value="ECO:0007669"/>
    <property type="project" value="InterPro"/>
</dbReference>
<keyword evidence="3" id="KW-0805">Transcription regulation</keyword>
<evidence type="ECO:0000259" key="6">
    <source>
        <dbReference type="PROSITE" id="PS50045"/>
    </source>
</evidence>
<dbReference type="GO" id="GO:0005524">
    <property type="term" value="F:ATP binding"/>
    <property type="evidence" value="ECO:0007669"/>
    <property type="project" value="UniProtKB-KW"/>
</dbReference>
<dbReference type="PROSITE" id="PS00676">
    <property type="entry name" value="SIGMA54_INTERACT_2"/>
    <property type="match status" value="1"/>
</dbReference>
<dbReference type="InterPro" id="IPR002197">
    <property type="entry name" value="HTH_Fis"/>
</dbReference>
<organism evidence="7 8">
    <name type="scientific">Methylobacillus rhizosphaerae</name>
    <dbReference type="NCBI Taxonomy" id="551994"/>
    <lineage>
        <taxon>Bacteria</taxon>
        <taxon>Pseudomonadati</taxon>
        <taxon>Pseudomonadota</taxon>
        <taxon>Betaproteobacteria</taxon>
        <taxon>Nitrosomonadales</taxon>
        <taxon>Methylophilaceae</taxon>
        <taxon>Methylobacillus</taxon>
    </lineage>
</organism>
<feature type="domain" description="Sigma-54 factor interaction" evidence="6">
    <location>
        <begin position="323"/>
        <end position="548"/>
    </location>
</feature>
<dbReference type="PANTHER" id="PTHR32071">
    <property type="entry name" value="TRANSCRIPTIONAL REGULATORY PROTEIN"/>
    <property type="match status" value="1"/>
</dbReference>
<name>A0A239A4G2_9PROT</name>
<dbReference type="InterPro" id="IPR029016">
    <property type="entry name" value="GAF-like_dom_sf"/>
</dbReference>
<protein>
    <submittedName>
        <fullName evidence="7">Transcriptional regulator of acetoin/glycerol metabolism</fullName>
    </submittedName>
</protein>
<dbReference type="PANTHER" id="PTHR32071:SF77">
    <property type="entry name" value="TRANSCRIPTIONAL REGULATORY PROTEIN"/>
    <property type="match status" value="1"/>
</dbReference>
<dbReference type="Gene3D" id="1.10.8.60">
    <property type="match status" value="1"/>
</dbReference>
<dbReference type="InterPro" id="IPR025662">
    <property type="entry name" value="Sigma_54_int_dom_ATP-bd_1"/>
</dbReference>
<reference evidence="8" key="1">
    <citation type="submission" date="2017-06" db="EMBL/GenBank/DDBJ databases">
        <authorList>
            <person name="Varghese N."/>
            <person name="Submissions S."/>
        </authorList>
    </citation>
    <scope>NUCLEOTIDE SEQUENCE [LARGE SCALE GENOMIC DNA]</scope>
    <source>
        <strain evidence="8">Ca-68</strain>
    </source>
</reference>
<keyword evidence="2" id="KW-0067">ATP-binding</keyword>
<dbReference type="SUPFAM" id="SSF46689">
    <property type="entry name" value="Homeodomain-like"/>
    <property type="match status" value="1"/>
</dbReference>
<evidence type="ECO:0000256" key="4">
    <source>
        <dbReference type="ARBA" id="ARBA00023125"/>
    </source>
</evidence>
<dbReference type="InterPro" id="IPR025944">
    <property type="entry name" value="Sigma_54_int_dom_CS"/>
</dbReference>
<dbReference type="RefSeq" id="WP_245835099.1">
    <property type="nucleotide sequence ID" value="NZ_FZOA01000006.1"/>
</dbReference>
<evidence type="ECO:0000256" key="2">
    <source>
        <dbReference type="ARBA" id="ARBA00022840"/>
    </source>
</evidence>
<dbReference type="PROSITE" id="PS00675">
    <property type="entry name" value="SIGMA54_INTERACT_1"/>
    <property type="match status" value="1"/>
</dbReference>
<dbReference type="Pfam" id="PF00158">
    <property type="entry name" value="Sigma54_activat"/>
    <property type="match status" value="1"/>
</dbReference>
<dbReference type="Pfam" id="PF01590">
    <property type="entry name" value="GAF"/>
    <property type="match status" value="1"/>
</dbReference>
<dbReference type="InterPro" id="IPR003593">
    <property type="entry name" value="AAA+_ATPase"/>
</dbReference>
<dbReference type="EMBL" id="FZOA01000006">
    <property type="protein sequence ID" value="SNR90547.1"/>
    <property type="molecule type" value="Genomic_DNA"/>
</dbReference>
<dbReference type="InterPro" id="IPR002078">
    <property type="entry name" value="Sigma_54_int"/>
</dbReference>
<dbReference type="FunFam" id="3.40.50.300:FF:000006">
    <property type="entry name" value="DNA-binding transcriptional regulator NtrC"/>
    <property type="match status" value="1"/>
</dbReference>
<keyword evidence="8" id="KW-1185">Reference proteome</keyword>
<evidence type="ECO:0000256" key="3">
    <source>
        <dbReference type="ARBA" id="ARBA00023015"/>
    </source>
</evidence>
<gene>
    <name evidence="7" type="ORF">SAMN05192560_1693</name>
</gene>
<evidence type="ECO:0000313" key="8">
    <source>
        <dbReference type="Proteomes" id="UP000198305"/>
    </source>
</evidence>
<dbReference type="InterPro" id="IPR025943">
    <property type="entry name" value="Sigma_54_int_dom_ATP-bd_2"/>
</dbReference>
<evidence type="ECO:0000256" key="1">
    <source>
        <dbReference type="ARBA" id="ARBA00022741"/>
    </source>
</evidence>
<keyword evidence="4" id="KW-0238">DNA-binding</keyword>
<dbReference type="InterPro" id="IPR003018">
    <property type="entry name" value="GAF"/>
</dbReference>
<evidence type="ECO:0000256" key="5">
    <source>
        <dbReference type="ARBA" id="ARBA00023163"/>
    </source>
</evidence>
<dbReference type="PROSITE" id="PS50045">
    <property type="entry name" value="SIGMA54_INTERACT_4"/>
    <property type="match status" value="1"/>
</dbReference>
<accession>A0A239A4G2</accession>
<dbReference type="InterPro" id="IPR009057">
    <property type="entry name" value="Homeodomain-like_sf"/>
</dbReference>
<dbReference type="Gene3D" id="3.30.450.40">
    <property type="match status" value="1"/>
</dbReference>
<dbReference type="Gene3D" id="1.10.10.60">
    <property type="entry name" value="Homeodomain-like"/>
    <property type="match status" value="1"/>
</dbReference>
<evidence type="ECO:0000313" key="7">
    <source>
        <dbReference type="EMBL" id="SNR90547.1"/>
    </source>
</evidence>
<dbReference type="InterPro" id="IPR058031">
    <property type="entry name" value="AAA_lid_NorR"/>
</dbReference>
<sequence>MKKSAHEINRARQQFLAHGNMQEGVVNETIAASWQRSMRNGVDASQPLSMVTLNRAELDIRQSKNRLLLTQSKAEIATLYEQIAHSYSVVTLTDAEGTILHSEGQHHLIGLAPELLSPGYSWNEQQRGTNAIGTAIVEQKAVAVQCAEHFVEQLHHFSCYAVPIFGANRQLLGTLNVSNAFSIHQPHTMALVKMAAQLIENRVFRACHQGPVCLHFHNNTDFIHTQWEGLAVFSRQGDLLAINKSGLNLLGIADIPHNFQSIFGQSFDQVCARHQQIITFDVAHTHGDILYGAMEINTESPSSIKPVATRQPVSSMPRTLAAIPDHDPRIAEILRQATLVMNRDISILIQGETGVGKELLASAIHYSSDRAHGPLIAVNCAALPEGLIEAELFGYEEGAFTGARQKGNSGKIEQAHGGTLFLDEIGDMPLLLQARLLRVLQERSITPLGSSKSKKLDFAIISATNQTLQEKVASGAFRKDLYYRLNGISLTLPPLRERKDLDALVQNIMTAEHAGSTRIHAEVMHLFRQHSWPGNIRQLHNVLKTMLALAAGQPLQRQHLPPGFTDDLKDNSIAAPQLLTAGSISDITNEAVRLALQNHEGNISAAARELGMSRNRLYRKLKSLGMT</sequence>
<dbReference type="CDD" id="cd00009">
    <property type="entry name" value="AAA"/>
    <property type="match status" value="1"/>
</dbReference>
<dbReference type="PROSITE" id="PS00688">
    <property type="entry name" value="SIGMA54_INTERACT_3"/>
    <property type="match status" value="1"/>
</dbReference>
<dbReference type="GO" id="GO:0043565">
    <property type="term" value="F:sequence-specific DNA binding"/>
    <property type="evidence" value="ECO:0007669"/>
    <property type="project" value="InterPro"/>
</dbReference>
<dbReference type="SUPFAM" id="SSF52540">
    <property type="entry name" value="P-loop containing nucleoside triphosphate hydrolases"/>
    <property type="match status" value="1"/>
</dbReference>
<dbReference type="Proteomes" id="UP000198305">
    <property type="component" value="Unassembled WGS sequence"/>
</dbReference>
<proteinExistence type="predicted"/>
<dbReference type="Pfam" id="PF25601">
    <property type="entry name" value="AAA_lid_14"/>
    <property type="match status" value="1"/>
</dbReference>
<dbReference type="InterPro" id="IPR027417">
    <property type="entry name" value="P-loop_NTPase"/>
</dbReference>
<dbReference type="AlphaFoldDB" id="A0A239A4G2"/>
<dbReference type="SUPFAM" id="SSF55781">
    <property type="entry name" value="GAF domain-like"/>
    <property type="match status" value="1"/>
</dbReference>
<keyword evidence="1" id="KW-0547">Nucleotide-binding</keyword>
<dbReference type="SMART" id="SM00382">
    <property type="entry name" value="AAA"/>
    <property type="match status" value="1"/>
</dbReference>
<dbReference type="PRINTS" id="PR01590">
    <property type="entry name" value="HTHFIS"/>
</dbReference>
<dbReference type="Pfam" id="PF02954">
    <property type="entry name" value="HTH_8"/>
    <property type="match status" value="1"/>
</dbReference>
<dbReference type="Gene3D" id="3.40.50.300">
    <property type="entry name" value="P-loop containing nucleotide triphosphate hydrolases"/>
    <property type="match status" value="1"/>
</dbReference>
<keyword evidence="5" id="KW-0804">Transcription</keyword>